<proteinExistence type="predicted"/>
<keyword evidence="2" id="KW-0539">Nucleus</keyword>
<dbReference type="SUPFAM" id="SSF57701">
    <property type="entry name" value="Zn2/Cys6 DNA-binding domain"/>
    <property type="match status" value="1"/>
</dbReference>
<dbReference type="InterPro" id="IPR021858">
    <property type="entry name" value="Fun_TF"/>
</dbReference>
<evidence type="ECO:0000256" key="3">
    <source>
        <dbReference type="SAM" id="MobiDB-lite"/>
    </source>
</evidence>
<dbReference type="GO" id="GO:0005634">
    <property type="term" value="C:nucleus"/>
    <property type="evidence" value="ECO:0007669"/>
    <property type="project" value="UniProtKB-SubCell"/>
</dbReference>
<evidence type="ECO:0000313" key="6">
    <source>
        <dbReference type="Proteomes" id="UP000176998"/>
    </source>
</evidence>
<accession>A0A1G4ASN0</accession>
<feature type="region of interest" description="Disordered" evidence="3">
    <location>
        <begin position="1"/>
        <end position="20"/>
    </location>
</feature>
<keyword evidence="6" id="KW-1185">Reference proteome</keyword>
<comment type="caution">
    <text evidence="5">The sequence shown here is derived from an EMBL/GenBank/DDBJ whole genome shotgun (WGS) entry which is preliminary data.</text>
</comment>
<sequence length="596" mass="66726">METSNVHNGPIGSGLLQPVNNDAALPVLTPRPATDRSPERSRQETAGSKRRKTFTGCWTCRERHVKCDEQRPACLRCVTGKFTCQGYGTRLTWLSPTEQGTPRSGGRRRPRAKASLSSQNLAHSPGQWTPEAFEVPLTGSFPAFRSCEPRPRVKNVGQAGRSPLAREQLSRDVQLHALGPEVFQHRPDIPWNSSFSASNHGGMPPLGSPMRPLEAPSSLAQERELISHWATNLAHKLVPLRTPVNPFLTVVSPMTLDGSRLAGKKSTSTVALFHAVCAISAAHQANLRGTHSHGGYTDLMLRHKQLSFHHLMKNVNRRDHDERMASLATLCLWILIHFVTGTAGAWREVVKVTRDLLDDTGMNTWRQSSTAMLTYQSFSSTFATIHAQYLGRLDFPVPMETYLPDIELSKSQIMPQRSLELVSSFNAKLLQTPILAEEYLDQLEFEFALSTPEPSVDYDTGNGDSAMVHHHRSLFYYTCLLYFKGNSGRRGPEGAVQDLVARCLDHMEHLESLQKNSSPKTWIYAAVSSEAGTTELRDRVRCFFSRRKSLGIASWNTLLLAVEEVWRRRDMTVPGFAPEPWTRVFASMPEFDVILY</sequence>
<dbReference type="STRING" id="1209926.A0A1G4ASN0"/>
<protein>
    <recommendedName>
        <fullName evidence="4">Zn(2)-C6 fungal-type domain-containing protein</fullName>
    </recommendedName>
</protein>
<gene>
    <name evidence="5" type="ORF">CORC01_12671</name>
</gene>
<dbReference type="AlphaFoldDB" id="A0A1G4ASN0"/>
<name>A0A1G4ASN0_9PEZI</name>
<feature type="region of interest" description="Disordered" evidence="3">
    <location>
        <begin position="94"/>
        <end position="128"/>
    </location>
</feature>
<feature type="compositionally biased region" description="Basic and acidic residues" evidence="3">
    <location>
        <begin position="33"/>
        <end position="43"/>
    </location>
</feature>
<evidence type="ECO:0000259" key="4">
    <source>
        <dbReference type="PROSITE" id="PS50048"/>
    </source>
</evidence>
<evidence type="ECO:0000313" key="5">
    <source>
        <dbReference type="EMBL" id="OHE92032.1"/>
    </source>
</evidence>
<dbReference type="GeneID" id="34565800"/>
<evidence type="ECO:0000256" key="1">
    <source>
        <dbReference type="ARBA" id="ARBA00004123"/>
    </source>
</evidence>
<dbReference type="PANTHER" id="PTHR37534">
    <property type="entry name" value="TRANSCRIPTIONAL ACTIVATOR PROTEIN UGA3"/>
    <property type="match status" value="1"/>
</dbReference>
<dbReference type="CDD" id="cd00067">
    <property type="entry name" value="GAL4"/>
    <property type="match status" value="1"/>
</dbReference>
<dbReference type="Gene3D" id="4.10.240.10">
    <property type="entry name" value="Zn(2)-C6 fungal-type DNA-binding domain"/>
    <property type="match status" value="1"/>
</dbReference>
<dbReference type="SMART" id="SM00066">
    <property type="entry name" value="GAL4"/>
    <property type="match status" value="1"/>
</dbReference>
<dbReference type="Pfam" id="PF11951">
    <property type="entry name" value="Fungal_trans_2"/>
    <property type="match status" value="2"/>
</dbReference>
<dbReference type="OrthoDB" id="3477330at2759"/>
<dbReference type="GO" id="GO:0000981">
    <property type="term" value="F:DNA-binding transcription factor activity, RNA polymerase II-specific"/>
    <property type="evidence" value="ECO:0007669"/>
    <property type="project" value="InterPro"/>
</dbReference>
<feature type="domain" description="Zn(2)-C6 fungal-type" evidence="4">
    <location>
        <begin position="56"/>
        <end position="84"/>
    </location>
</feature>
<feature type="region of interest" description="Disordered" evidence="3">
    <location>
        <begin position="25"/>
        <end position="48"/>
    </location>
</feature>
<dbReference type="InterPro" id="IPR001138">
    <property type="entry name" value="Zn2Cys6_DnaBD"/>
</dbReference>
<organism evidence="5 6">
    <name type="scientific">Colletotrichum orchidophilum</name>
    <dbReference type="NCBI Taxonomy" id="1209926"/>
    <lineage>
        <taxon>Eukaryota</taxon>
        <taxon>Fungi</taxon>
        <taxon>Dikarya</taxon>
        <taxon>Ascomycota</taxon>
        <taxon>Pezizomycotina</taxon>
        <taxon>Sordariomycetes</taxon>
        <taxon>Hypocreomycetidae</taxon>
        <taxon>Glomerellales</taxon>
        <taxon>Glomerellaceae</taxon>
        <taxon>Colletotrichum</taxon>
    </lineage>
</organism>
<dbReference type="EMBL" id="MJBS01000161">
    <property type="protein sequence ID" value="OHE92032.1"/>
    <property type="molecule type" value="Genomic_DNA"/>
</dbReference>
<dbReference type="RefSeq" id="XP_022469203.1">
    <property type="nucleotide sequence ID" value="XM_022624290.1"/>
</dbReference>
<comment type="subcellular location">
    <subcellularLocation>
        <location evidence="1">Nucleus</location>
    </subcellularLocation>
</comment>
<dbReference type="PANTHER" id="PTHR37534:SF46">
    <property type="entry name" value="ZN(II)2CYS6 TRANSCRIPTION FACTOR (EUROFUNG)"/>
    <property type="match status" value="1"/>
</dbReference>
<dbReference type="PROSITE" id="PS00463">
    <property type="entry name" value="ZN2_CY6_FUNGAL_1"/>
    <property type="match status" value="1"/>
</dbReference>
<dbReference type="Proteomes" id="UP000176998">
    <property type="component" value="Unassembled WGS sequence"/>
</dbReference>
<dbReference type="Pfam" id="PF00172">
    <property type="entry name" value="Zn_clus"/>
    <property type="match status" value="1"/>
</dbReference>
<dbReference type="PROSITE" id="PS50048">
    <property type="entry name" value="ZN2_CY6_FUNGAL_2"/>
    <property type="match status" value="1"/>
</dbReference>
<reference evidence="5 6" key="1">
    <citation type="submission" date="2016-09" db="EMBL/GenBank/DDBJ databases">
        <authorList>
            <person name="Capua I."/>
            <person name="De Benedictis P."/>
            <person name="Joannis T."/>
            <person name="Lombin L.H."/>
            <person name="Cattoli G."/>
        </authorList>
    </citation>
    <scope>NUCLEOTIDE SEQUENCE [LARGE SCALE GENOMIC DNA]</scope>
    <source>
        <strain evidence="5 6">IMI 309357</strain>
    </source>
</reference>
<evidence type="ECO:0000256" key="2">
    <source>
        <dbReference type="ARBA" id="ARBA00023242"/>
    </source>
</evidence>
<dbReference type="GO" id="GO:0008270">
    <property type="term" value="F:zinc ion binding"/>
    <property type="evidence" value="ECO:0007669"/>
    <property type="project" value="InterPro"/>
</dbReference>
<dbReference type="InterPro" id="IPR036864">
    <property type="entry name" value="Zn2-C6_fun-type_DNA-bd_sf"/>
</dbReference>